<organism evidence="7">
    <name type="scientific">marine metagenome</name>
    <dbReference type="NCBI Taxonomy" id="408172"/>
    <lineage>
        <taxon>unclassified sequences</taxon>
        <taxon>metagenomes</taxon>
        <taxon>ecological metagenomes</taxon>
    </lineage>
</organism>
<dbReference type="PROSITE" id="PS51471">
    <property type="entry name" value="FE2OG_OXY"/>
    <property type="match status" value="1"/>
</dbReference>
<dbReference type="InterPro" id="IPR006620">
    <property type="entry name" value="Pro_4_hyd_alph"/>
</dbReference>
<evidence type="ECO:0000313" key="7">
    <source>
        <dbReference type="EMBL" id="SVB78950.1"/>
    </source>
</evidence>
<proteinExistence type="predicted"/>
<reference evidence="7" key="1">
    <citation type="submission" date="2018-05" db="EMBL/GenBank/DDBJ databases">
        <authorList>
            <person name="Lanie J.A."/>
            <person name="Ng W.-L."/>
            <person name="Kazmierczak K.M."/>
            <person name="Andrzejewski T.M."/>
            <person name="Davidsen T.M."/>
            <person name="Wayne K.J."/>
            <person name="Tettelin H."/>
            <person name="Glass J.I."/>
            <person name="Rusch D."/>
            <person name="Podicherti R."/>
            <person name="Tsui H.-C.T."/>
            <person name="Winkler M.E."/>
        </authorList>
    </citation>
    <scope>NUCLEOTIDE SEQUENCE</scope>
</reference>
<keyword evidence="5" id="KW-0408">Iron</keyword>
<dbReference type="InterPro" id="IPR005123">
    <property type="entry name" value="Oxoglu/Fe-dep_dioxygenase_dom"/>
</dbReference>
<keyword evidence="2" id="KW-0479">Metal-binding</keyword>
<dbReference type="GO" id="GO:0005506">
    <property type="term" value="F:iron ion binding"/>
    <property type="evidence" value="ECO:0007669"/>
    <property type="project" value="InterPro"/>
</dbReference>
<dbReference type="AlphaFoldDB" id="A0A382GV54"/>
<accession>A0A382GV54</accession>
<evidence type="ECO:0000259" key="6">
    <source>
        <dbReference type="PROSITE" id="PS51471"/>
    </source>
</evidence>
<dbReference type="InterPro" id="IPR036249">
    <property type="entry name" value="Thioredoxin-like_sf"/>
</dbReference>
<evidence type="ECO:0000256" key="3">
    <source>
        <dbReference type="ARBA" id="ARBA00022964"/>
    </source>
</evidence>
<protein>
    <recommendedName>
        <fullName evidence="6">Fe2OG dioxygenase domain-containing protein</fullName>
    </recommendedName>
</protein>
<dbReference type="Gene3D" id="3.40.30.10">
    <property type="entry name" value="Glutaredoxin"/>
    <property type="match status" value="1"/>
</dbReference>
<evidence type="ECO:0000256" key="1">
    <source>
        <dbReference type="ARBA" id="ARBA00001961"/>
    </source>
</evidence>
<dbReference type="SUPFAM" id="SSF52833">
    <property type="entry name" value="Thioredoxin-like"/>
    <property type="match status" value="1"/>
</dbReference>
<dbReference type="Pfam" id="PF13640">
    <property type="entry name" value="2OG-FeII_Oxy_3"/>
    <property type="match status" value="1"/>
</dbReference>
<keyword evidence="4" id="KW-0560">Oxidoreductase</keyword>
<name>A0A382GV54_9ZZZZ</name>
<dbReference type="Gene3D" id="2.60.120.620">
    <property type="entry name" value="q2cbj1_9rhob like domain"/>
    <property type="match status" value="1"/>
</dbReference>
<dbReference type="InterPro" id="IPR044862">
    <property type="entry name" value="Pro_4_hyd_alph_FE2OG_OXY"/>
</dbReference>
<keyword evidence="3" id="KW-0223">Dioxygenase</keyword>
<dbReference type="GO" id="GO:0031418">
    <property type="term" value="F:L-ascorbic acid binding"/>
    <property type="evidence" value="ECO:0007669"/>
    <property type="project" value="InterPro"/>
</dbReference>
<comment type="cofactor">
    <cofactor evidence="1">
        <name>L-ascorbate</name>
        <dbReference type="ChEBI" id="CHEBI:38290"/>
    </cofactor>
</comment>
<dbReference type="EMBL" id="UINC01057609">
    <property type="protein sequence ID" value="SVB78950.1"/>
    <property type="molecule type" value="Genomic_DNA"/>
</dbReference>
<sequence length="345" mass="39112">MEQTLTRLSRGERAPDFVLPSLDGTLTRFYAKAGGTPTLLIFSDSDRIDEILCLSEKLKNQDSSLQFSLLAILESDRPIAQSAVSENQIDFPVFLDTQGEIKTAYRLVDSNRDVIFLLDCNLRVLTSTSLGDVQPDVKKLISFFTELRPHIEPQEVKTQAPVLLVPNVLDPELCMILINVWETKGNIETGVELSQEHRRQEIIQTDSKSRRDHIVTDKKLLRLLSSSIGRRLMPEIRRAFAFKATRFEGFKIVCYDEDTSGFFSVHRDNLSPSTAHRRFAMSLNLNQGYKGGYLRFPEFGSNLYQPEVGEALVFSCSHLHEVTEVTKGRRFALLSFLFSEVGDQS</sequence>
<dbReference type="GO" id="GO:0016705">
    <property type="term" value="F:oxidoreductase activity, acting on paired donors, with incorporation or reduction of molecular oxygen"/>
    <property type="evidence" value="ECO:0007669"/>
    <property type="project" value="InterPro"/>
</dbReference>
<gene>
    <name evidence="7" type="ORF">METZ01_LOCUS231804</name>
</gene>
<feature type="domain" description="Fe2OG dioxygenase" evidence="6">
    <location>
        <begin position="246"/>
        <end position="339"/>
    </location>
</feature>
<dbReference type="GO" id="GO:0051213">
    <property type="term" value="F:dioxygenase activity"/>
    <property type="evidence" value="ECO:0007669"/>
    <property type="project" value="UniProtKB-KW"/>
</dbReference>
<dbReference type="SMART" id="SM00702">
    <property type="entry name" value="P4Hc"/>
    <property type="match status" value="1"/>
</dbReference>
<evidence type="ECO:0000256" key="5">
    <source>
        <dbReference type="ARBA" id="ARBA00023004"/>
    </source>
</evidence>
<evidence type="ECO:0000256" key="2">
    <source>
        <dbReference type="ARBA" id="ARBA00022723"/>
    </source>
</evidence>
<evidence type="ECO:0000256" key="4">
    <source>
        <dbReference type="ARBA" id="ARBA00023002"/>
    </source>
</evidence>